<feature type="domain" description="Pyrroline-5-carboxylate reductase catalytic N-terminal" evidence="5">
    <location>
        <begin position="6"/>
        <end position="92"/>
    </location>
</feature>
<dbReference type="SUPFAM" id="SSF51735">
    <property type="entry name" value="NAD(P)-binding Rossmann-fold domains"/>
    <property type="match status" value="1"/>
</dbReference>
<dbReference type="Pfam" id="PF14748">
    <property type="entry name" value="P5CR_dimer"/>
    <property type="match status" value="1"/>
</dbReference>
<evidence type="ECO:0000256" key="3">
    <source>
        <dbReference type="ARBA" id="ARBA00023002"/>
    </source>
</evidence>
<keyword evidence="3 4" id="KW-0560">Oxidoreductase</keyword>
<dbReference type="PIRSF" id="PIRSF000193">
    <property type="entry name" value="Pyrrol-5-carb_rd"/>
    <property type="match status" value="1"/>
</dbReference>
<proteinExistence type="inferred from homology"/>
<comment type="pathway">
    <text evidence="4">Amino-acid biosynthesis; L-proline biosynthesis; L-proline from L-glutamate 5-semialdehyde: step 1/1.</text>
</comment>
<dbReference type="EMBL" id="MPZS01000001">
    <property type="protein sequence ID" value="OOY13107.1"/>
    <property type="molecule type" value="Genomic_DNA"/>
</dbReference>
<comment type="catalytic activity">
    <reaction evidence="4">
        <text>L-proline + NADP(+) = (S)-1-pyrroline-5-carboxylate + NADPH + 2 H(+)</text>
        <dbReference type="Rhea" id="RHEA:14109"/>
        <dbReference type="ChEBI" id="CHEBI:15378"/>
        <dbReference type="ChEBI" id="CHEBI:17388"/>
        <dbReference type="ChEBI" id="CHEBI:57783"/>
        <dbReference type="ChEBI" id="CHEBI:58349"/>
        <dbReference type="ChEBI" id="CHEBI:60039"/>
        <dbReference type="EC" id="1.5.1.2"/>
    </reaction>
</comment>
<dbReference type="Pfam" id="PF03807">
    <property type="entry name" value="F420_oxidored"/>
    <property type="match status" value="1"/>
</dbReference>
<name>A0ABX3MNK0_9RHOB</name>
<dbReference type="HAMAP" id="MF_01925">
    <property type="entry name" value="P5C_reductase"/>
    <property type="match status" value="1"/>
</dbReference>
<feature type="domain" description="Pyrroline-5-carboxylate reductase dimerisation" evidence="6">
    <location>
        <begin position="155"/>
        <end position="257"/>
    </location>
</feature>
<evidence type="ECO:0000259" key="5">
    <source>
        <dbReference type="Pfam" id="PF03807"/>
    </source>
</evidence>
<dbReference type="Proteomes" id="UP000242224">
    <property type="component" value="Unassembled WGS sequence"/>
</dbReference>
<protein>
    <recommendedName>
        <fullName evidence="4">Pyrroline-5-carboxylate reductase</fullName>
        <shortName evidence="4">P5C reductase</shortName>
        <shortName evidence="4">P5CR</shortName>
        <ecNumber evidence="4">1.5.1.2</ecNumber>
    </recommendedName>
    <alternativeName>
        <fullName evidence="4">PCA reductase</fullName>
    </alternativeName>
</protein>
<dbReference type="PANTHER" id="PTHR11645:SF0">
    <property type="entry name" value="PYRROLINE-5-CARBOXYLATE REDUCTASE 3"/>
    <property type="match status" value="1"/>
</dbReference>
<dbReference type="InterPro" id="IPR008927">
    <property type="entry name" value="6-PGluconate_DH-like_C_sf"/>
</dbReference>
<evidence type="ECO:0000256" key="4">
    <source>
        <dbReference type="HAMAP-Rule" id="MF_01925"/>
    </source>
</evidence>
<comment type="similarity">
    <text evidence="1 4">Belongs to the pyrroline-5-carboxylate reductase family.</text>
</comment>
<comment type="catalytic activity">
    <reaction evidence="4">
        <text>L-proline + NAD(+) = (S)-1-pyrroline-5-carboxylate + NADH + 2 H(+)</text>
        <dbReference type="Rhea" id="RHEA:14105"/>
        <dbReference type="ChEBI" id="CHEBI:15378"/>
        <dbReference type="ChEBI" id="CHEBI:17388"/>
        <dbReference type="ChEBI" id="CHEBI:57540"/>
        <dbReference type="ChEBI" id="CHEBI:57945"/>
        <dbReference type="ChEBI" id="CHEBI:60039"/>
        <dbReference type="EC" id="1.5.1.2"/>
    </reaction>
</comment>
<evidence type="ECO:0000313" key="8">
    <source>
        <dbReference type="Proteomes" id="UP000242224"/>
    </source>
</evidence>
<dbReference type="InterPro" id="IPR036291">
    <property type="entry name" value="NAD(P)-bd_dom_sf"/>
</dbReference>
<keyword evidence="4" id="KW-0641">Proline biosynthesis</keyword>
<comment type="function">
    <text evidence="4">Catalyzes the reduction of 1-pyrroline-5-carboxylate (PCA) to L-proline.</text>
</comment>
<dbReference type="InterPro" id="IPR028939">
    <property type="entry name" value="P5C_Rdtase_cat_N"/>
</dbReference>
<comment type="subcellular location">
    <subcellularLocation>
        <location evidence="4">Cytoplasm</location>
    </subcellularLocation>
</comment>
<sequence length="259" mass="27129">MALDFTIGIIGSGMLGAAIAEALRRAKPQALFVANRSGKAPDIPGFPAENVLTDPQALADRCDVVILCVPPAAARDLTIDAPDKLVISVMAGVPLAELTRISRSPRVIRAMSSPAAARALAYSPWIASEAVTDTDRTRTRALFETCGQTDEIHDEAQIDLFTALIGPVPGFVAACAAAMARHAEAEGVPPEVADRAVRQLFRASGAMMAEGPRPEAHVQEMIDYAGTTAAGLIALQDAGFDGLIARGLKAATKASREIY</sequence>
<evidence type="ECO:0000256" key="1">
    <source>
        <dbReference type="ARBA" id="ARBA00005525"/>
    </source>
</evidence>
<comment type="caution">
    <text evidence="7">The sequence shown here is derived from an EMBL/GenBank/DDBJ whole genome shotgun (WGS) entry which is preliminary data.</text>
</comment>
<dbReference type="Gene3D" id="3.40.50.720">
    <property type="entry name" value="NAD(P)-binding Rossmann-like Domain"/>
    <property type="match status" value="1"/>
</dbReference>
<dbReference type="PANTHER" id="PTHR11645">
    <property type="entry name" value="PYRROLINE-5-CARBOXYLATE REDUCTASE"/>
    <property type="match status" value="1"/>
</dbReference>
<evidence type="ECO:0000256" key="2">
    <source>
        <dbReference type="ARBA" id="ARBA00022857"/>
    </source>
</evidence>
<reference evidence="7 8" key="1">
    <citation type="submission" date="2016-11" db="EMBL/GenBank/DDBJ databases">
        <title>A multilocus sequence analysis scheme for characterization of bacteria in the genus Thioclava.</title>
        <authorList>
            <person name="Liu Y."/>
            <person name="Shao Z."/>
        </authorList>
    </citation>
    <scope>NUCLEOTIDE SEQUENCE [LARGE SCALE GENOMIC DNA]</scope>
    <source>
        <strain evidence="7 8">11.10-0-13</strain>
    </source>
</reference>
<dbReference type="RefSeq" id="WP_078573519.1">
    <property type="nucleotide sequence ID" value="NZ_MPZS01000001.1"/>
</dbReference>
<keyword evidence="4" id="KW-0028">Amino-acid biosynthesis</keyword>
<dbReference type="EC" id="1.5.1.2" evidence="4"/>
<dbReference type="InterPro" id="IPR029036">
    <property type="entry name" value="P5CR_dimer"/>
</dbReference>
<dbReference type="InterPro" id="IPR000304">
    <property type="entry name" value="Pyrroline-COOH_reductase"/>
</dbReference>
<organism evidence="7 8">
    <name type="scientific">Thioclava marina</name>
    <dbReference type="NCBI Taxonomy" id="1915077"/>
    <lineage>
        <taxon>Bacteria</taxon>
        <taxon>Pseudomonadati</taxon>
        <taxon>Pseudomonadota</taxon>
        <taxon>Alphaproteobacteria</taxon>
        <taxon>Rhodobacterales</taxon>
        <taxon>Paracoccaceae</taxon>
        <taxon>Thioclava</taxon>
    </lineage>
</organism>
<keyword evidence="8" id="KW-1185">Reference proteome</keyword>
<keyword evidence="2 4" id="KW-0521">NADP</keyword>
<dbReference type="Gene3D" id="1.10.3730.10">
    <property type="entry name" value="ProC C-terminal domain-like"/>
    <property type="match status" value="1"/>
</dbReference>
<dbReference type="SUPFAM" id="SSF48179">
    <property type="entry name" value="6-phosphogluconate dehydrogenase C-terminal domain-like"/>
    <property type="match status" value="1"/>
</dbReference>
<evidence type="ECO:0000259" key="6">
    <source>
        <dbReference type="Pfam" id="PF14748"/>
    </source>
</evidence>
<evidence type="ECO:0000313" key="7">
    <source>
        <dbReference type="EMBL" id="OOY13107.1"/>
    </source>
</evidence>
<gene>
    <name evidence="4" type="primary">proC</name>
    <name evidence="7" type="ORF">BMG00_04710</name>
</gene>
<keyword evidence="4" id="KW-0963">Cytoplasm</keyword>
<accession>A0ABX3MNK0</accession>